<keyword evidence="4" id="KW-0539">Nucleus</keyword>
<accession>A0A7J7CNI5</accession>
<reference evidence="8 9" key="1">
    <citation type="journal article" date="2020" name="Nat. Commun.">
        <title>Genome of Tripterygium wilfordii and identification of cytochrome P450 involved in triptolide biosynthesis.</title>
        <authorList>
            <person name="Tu L."/>
            <person name="Su P."/>
            <person name="Zhang Z."/>
            <person name="Gao L."/>
            <person name="Wang J."/>
            <person name="Hu T."/>
            <person name="Zhou J."/>
            <person name="Zhang Y."/>
            <person name="Zhao Y."/>
            <person name="Liu Y."/>
            <person name="Song Y."/>
            <person name="Tong Y."/>
            <person name="Lu Y."/>
            <person name="Yang J."/>
            <person name="Xu C."/>
            <person name="Jia M."/>
            <person name="Peters R.J."/>
            <person name="Huang L."/>
            <person name="Gao W."/>
        </authorList>
    </citation>
    <scope>NUCLEOTIDE SEQUENCE [LARGE SCALE GENOMIC DNA]</scope>
    <source>
        <strain evidence="9">cv. XIE 37</strain>
        <tissue evidence="8">Leaf</tissue>
    </source>
</reference>
<evidence type="ECO:0000256" key="1">
    <source>
        <dbReference type="ARBA" id="ARBA00004123"/>
    </source>
</evidence>
<dbReference type="SMART" id="SM01117">
    <property type="entry name" value="Cyt-b5"/>
    <property type="match status" value="1"/>
</dbReference>
<dbReference type="GO" id="GO:0007129">
    <property type="term" value="P:homologous chromosome pairing at meiosis"/>
    <property type="evidence" value="ECO:0007669"/>
    <property type="project" value="TreeGrafter"/>
</dbReference>
<keyword evidence="6" id="KW-0472">Membrane</keyword>
<dbReference type="GO" id="GO:0031573">
    <property type="term" value="P:mitotic intra-S DNA damage checkpoint signaling"/>
    <property type="evidence" value="ECO:0007669"/>
    <property type="project" value="TreeGrafter"/>
</dbReference>
<dbReference type="GO" id="GO:0036297">
    <property type="term" value="P:interstrand cross-link repair"/>
    <property type="evidence" value="ECO:0007669"/>
    <property type="project" value="TreeGrafter"/>
</dbReference>
<dbReference type="GO" id="GO:1990918">
    <property type="term" value="P:double-strand break repair involved in meiotic recombination"/>
    <property type="evidence" value="ECO:0007669"/>
    <property type="project" value="TreeGrafter"/>
</dbReference>
<comment type="caution">
    <text evidence="8">The sequence shown here is derived from an EMBL/GenBank/DDBJ whole genome shotgun (WGS) entry which is preliminary data.</text>
</comment>
<dbReference type="InterPro" id="IPR036400">
    <property type="entry name" value="Cyt_B5-like_heme/steroid_sf"/>
</dbReference>
<dbReference type="EMBL" id="JAAARO010000015">
    <property type="protein sequence ID" value="KAF5735652.1"/>
    <property type="molecule type" value="Genomic_DNA"/>
</dbReference>
<organism evidence="8 9">
    <name type="scientific">Tripterygium wilfordii</name>
    <name type="common">Thunder God vine</name>
    <dbReference type="NCBI Taxonomy" id="458696"/>
    <lineage>
        <taxon>Eukaryota</taxon>
        <taxon>Viridiplantae</taxon>
        <taxon>Streptophyta</taxon>
        <taxon>Embryophyta</taxon>
        <taxon>Tracheophyta</taxon>
        <taxon>Spermatophyta</taxon>
        <taxon>Magnoliopsida</taxon>
        <taxon>eudicotyledons</taxon>
        <taxon>Gunneridae</taxon>
        <taxon>Pentapetalae</taxon>
        <taxon>rosids</taxon>
        <taxon>fabids</taxon>
        <taxon>Celastrales</taxon>
        <taxon>Celastraceae</taxon>
        <taxon>Tripterygium</taxon>
    </lineage>
</organism>
<sequence length="950" mass="106092">MCRRAVSPLVGITILVPLVAFIFRFYHKPLFPNQRLFTVEELALYNGTDVGKPILLGILGSVFDVTKGKSHYGGGGGYHHFSGRDASRAFVSGNFTGDGLTDSLHGLSSTEVKSVVEWRDFYFRTYIFVGKLVGRYYDSQGNATKYLKGVEAKAARGAQLLEKQKKEEAKQPSCNSRWSQGEGGEVWCEDGFPRLVQRPLEIALTGKMSKRCACFREEQLDQPGLEVYAELVSILADAGCTLNNPSGPPCLPADRHKFRAHLHRIFSSSDNASAVRSSFISGFSSFIQSPMNLRRVLAPLNRDGFGSAGTESLVRHLLLIPSIQLDLQSMLLEKLLEYFDMDQEHCGTTLSLEDDVARLIINQFRWLDFIVDPRAFADNLMQILSICPLRLKKEVIGSMPEIIGDQNNKTVVDSLEQMLQEDSAITVPVLDAFVNLNLDEELQDQVITIALSCIRTINVEDMPYLLRFLLLSATPVNVRRIISQIRQQTKFVGVSNSRAMQHNKLKGKSLVNSAEASILDALRSSLRFKNILCQEILKEINDLEKPQDHKVIDIWLLILIHMNGESLQKSIEKILKKKIVEDCIEEVLFDHCIRGNKDLVQDYFPAFLSLSEYLLTCKEPKVRGFGTHIYTCLFEEFSDSYSRQEVLGALVAHVGSGVNSEVSSSLDTIALLASKYAQEMIPLSSHINGKFNHSSFACFLFGHLLLLARFGVDCFGASIANELLMTVRKQVGHPDMKYKKMGLIGTLKIVSCLGHPNNVTSLSSSQKSNCEEALELLQTSLDSCKQLCLPLILFYDELTAMLDSKTLQPTILDWIVKHVGEFESMFLCDVEGVLSPLKDSYGGLEGLFHPYKFFPHTFVYYLLLRLINQGSLTGIDALLGCPLLLPSSKVRKGKPNGETRYLWGQSVTGGQGFEVVQCGPNWERFHVVKIIQSEALGLNLTCCGLWFKSV</sequence>
<dbReference type="PANTHER" id="PTHR32086:SF0">
    <property type="entry name" value="FANCONI ANEMIA GROUP D2 PROTEIN"/>
    <property type="match status" value="1"/>
</dbReference>
<keyword evidence="6" id="KW-0812">Transmembrane</keyword>
<dbReference type="SUPFAM" id="SSF55856">
    <property type="entry name" value="Cytochrome b5-like heme/steroid binding domain"/>
    <property type="match status" value="1"/>
</dbReference>
<keyword evidence="3" id="KW-0832">Ubl conjugation</keyword>
<evidence type="ECO:0000259" key="7">
    <source>
        <dbReference type="SMART" id="SM01117"/>
    </source>
</evidence>
<keyword evidence="6" id="KW-1133">Transmembrane helix</keyword>
<gene>
    <name evidence="8" type="ORF">HS088_TW15G01163</name>
</gene>
<dbReference type="Gene3D" id="3.10.120.10">
    <property type="entry name" value="Cytochrome b5-like heme/steroid binding domain"/>
    <property type="match status" value="1"/>
</dbReference>
<evidence type="ECO:0000313" key="9">
    <source>
        <dbReference type="Proteomes" id="UP000593562"/>
    </source>
</evidence>
<keyword evidence="2" id="KW-1017">Isopeptide bond</keyword>
<protein>
    <submittedName>
        <fullName evidence="8">Fanconi anemia group D2 protein</fullName>
    </submittedName>
</protein>
<evidence type="ECO:0000256" key="6">
    <source>
        <dbReference type="SAM" id="Phobius"/>
    </source>
</evidence>
<keyword evidence="9" id="KW-1185">Reference proteome</keyword>
<comment type="subcellular location">
    <subcellularLocation>
        <location evidence="1">Nucleus</location>
    </subcellularLocation>
</comment>
<evidence type="ECO:0000256" key="5">
    <source>
        <dbReference type="ARBA" id="ARBA00093456"/>
    </source>
</evidence>
<name>A0A7J7CNI5_TRIWF</name>
<proteinExistence type="inferred from homology"/>
<evidence type="ECO:0000313" key="8">
    <source>
        <dbReference type="EMBL" id="KAF5735652.1"/>
    </source>
</evidence>
<dbReference type="GO" id="GO:0005634">
    <property type="term" value="C:nucleus"/>
    <property type="evidence" value="ECO:0007669"/>
    <property type="project" value="UniProtKB-SubCell"/>
</dbReference>
<dbReference type="Proteomes" id="UP000593562">
    <property type="component" value="Unassembled WGS sequence"/>
</dbReference>
<feature type="domain" description="Cytochrome b5 heme-binding" evidence="7">
    <location>
        <begin position="37"/>
        <end position="133"/>
    </location>
</feature>
<dbReference type="GO" id="GO:0000793">
    <property type="term" value="C:condensed chromosome"/>
    <property type="evidence" value="ECO:0007669"/>
    <property type="project" value="TreeGrafter"/>
</dbReference>
<dbReference type="GO" id="GO:0070182">
    <property type="term" value="F:DNA polymerase binding"/>
    <property type="evidence" value="ECO:0007669"/>
    <property type="project" value="TreeGrafter"/>
</dbReference>
<dbReference type="Pfam" id="PF14631">
    <property type="entry name" value="FancD2"/>
    <property type="match status" value="1"/>
</dbReference>
<evidence type="ECO:0000256" key="2">
    <source>
        <dbReference type="ARBA" id="ARBA00022499"/>
    </source>
</evidence>
<dbReference type="AlphaFoldDB" id="A0A7J7CNI5"/>
<dbReference type="InterPro" id="IPR029448">
    <property type="entry name" value="FANCD2"/>
</dbReference>
<evidence type="ECO:0000256" key="3">
    <source>
        <dbReference type="ARBA" id="ARBA00022843"/>
    </source>
</evidence>
<dbReference type="InterPro" id="IPR001199">
    <property type="entry name" value="Cyt_B5-like_heme/steroid-bd"/>
</dbReference>
<dbReference type="PANTHER" id="PTHR32086">
    <property type="entry name" value="FANCONI ANEMIA GROUP D2 PROTEIN"/>
    <property type="match status" value="1"/>
</dbReference>
<comment type="similarity">
    <text evidence="5">Belongs to the Fanconi anemia protein FANCD2 family.</text>
</comment>
<dbReference type="InParanoid" id="A0A7J7CNI5"/>
<evidence type="ECO:0000256" key="4">
    <source>
        <dbReference type="ARBA" id="ARBA00023242"/>
    </source>
</evidence>
<feature type="transmembrane region" description="Helical" evidence="6">
    <location>
        <begin position="7"/>
        <end position="26"/>
    </location>
</feature>
<dbReference type="Pfam" id="PF00173">
    <property type="entry name" value="Cyt-b5"/>
    <property type="match status" value="1"/>
</dbReference>